<feature type="region of interest" description="Disordered" evidence="14">
    <location>
        <begin position="156"/>
        <end position="202"/>
    </location>
</feature>
<comment type="subcellular location">
    <subcellularLocation>
        <location evidence="1">Endoplasmic reticulum membrane</location>
        <topology evidence="1">Single-pass type I membrane protein</topology>
    </subcellularLocation>
</comment>
<dbReference type="EMBL" id="MU157831">
    <property type="protein sequence ID" value="KAF9532514.1"/>
    <property type="molecule type" value="Genomic_DNA"/>
</dbReference>
<evidence type="ECO:0000256" key="5">
    <source>
        <dbReference type="ARBA" id="ARBA00022568"/>
    </source>
</evidence>
<feature type="compositionally biased region" description="Polar residues" evidence="14">
    <location>
        <begin position="260"/>
        <end position="280"/>
    </location>
</feature>
<keyword evidence="17" id="KW-1185">Reference proteome</keyword>
<keyword evidence="9" id="KW-0106">Calcium</keyword>
<dbReference type="PANTHER" id="PTHR15929">
    <property type="entry name" value="STORE-OPERATED CALCIUM ENTRY-ASSOCIATED REGULATORY FACTOR"/>
    <property type="match status" value="1"/>
</dbReference>
<evidence type="ECO:0000256" key="10">
    <source>
        <dbReference type="ARBA" id="ARBA00022989"/>
    </source>
</evidence>
<evidence type="ECO:0000256" key="12">
    <source>
        <dbReference type="ARBA" id="ARBA00023136"/>
    </source>
</evidence>
<evidence type="ECO:0000256" key="7">
    <source>
        <dbReference type="ARBA" id="ARBA00022729"/>
    </source>
</evidence>
<keyword evidence="11" id="KW-0406">Ion transport</keyword>
<sequence length="290" mass="31947">MSKVELAKIRALTFYKDGVTTYKRSHALPQLVCVGKPCRLYQPEVVRCENLGGSGVEVDWKCEADLPEALRVGKVEVSCEGFSKPGDPYVLKGSCSLEYRLVQVPGTLLKTDNPVFAEGYDWSAIVFYVLWFALLGFIVYKFLASCLWNSATTRGTQPGSGFHRPSPGGRGPGWLSRFDERDSRDSPPPPYSKYSDSNTSSSAGWRPGFWTGAAVAGLANQLWNRRTNRTQNAGPEPIRQYDWERPASRSTSSTSWNNSPRQASNVDRGEGSSNLGSMRRSTGIGGSNVR</sequence>
<name>A0A9P6EP45_9AGAR</name>
<dbReference type="OrthoDB" id="20303at2759"/>
<dbReference type="GO" id="GO:0005789">
    <property type="term" value="C:endoplasmic reticulum membrane"/>
    <property type="evidence" value="ECO:0007669"/>
    <property type="project" value="UniProtKB-SubCell"/>
</dbReference>
<comment type="similarity">
    <text evidence="2">Belongs to the SARAF family.</text>
</comment>
<keyword evidence="4" id="KW-0813">Transport</keyword>
<evidence type="ECO:0000256" key="15">
    <source>
        <dbReference type="SAM" id="Phobius"/>
    </source>
</evidence>
<evidence type="ECO:0000256" key="11">
    <source>
        <dbReference type="ARBA" id="ARBA00023065"/>
    </source>
</evidence>
<accession>A0A9P6EP45</accession>
<dbReference type="PANTHER" id="PTHR15929:SF0">
    <property type="entry name" value="STORE-OPERATED CALCIUM ENTRY-ASSOCIATED REGULATORY FACTOR"/>
    <property type="match status" value="1"/>
</dbReference>
<feature type="region of interest" description="Disordered" evidence="14">
    <location>
        <begin position="226"/>
        <end position="290"/>
    </location>
</feature>
<evidence type="ECO:0000256" key="6">
    <source>
        <dbReference type="ARBA" id="ARBA00022692"/>
    </source>
</evidence>
<dbReference type="AlphaFoldDB" id="A0A9P6EP45"/>
<evidence type="ECO:0000256" key="2">
    <source>
        <dbReference type="ARBA" id="ARBA00006833"/>
    </source>
</evidence>
<comment type="caution">
    <text evidence="16">The sequence shown here is derived from an EMBL/GenBank/DDBJ whole genome shotgun (WGS) entry which is preliminary data.</text>
</comment>
<dbReference type="GO" id="GO:2001256">
    <property type="term" value="P:regulation of store-operated calcium entry"/>
    <property type="evidence" value="ECO:0007669"/>
    <property type="project" value="InterPro"/>
</dbReference>
<keyword evidence="10 15" id="KW-1133">Transmembrane helix</keyword>
<evidence type="ECO:0000256" key="4">
    <source>
        <dbReference type="ARBA" id="ARBA00022448"/>
    </source>
</evidence>
<evidence type="ECO:0000256" key="14">
    <source>
        <dbReference type="SAM" id="MobiDB-lite"/>
    </source>
</evidence>
<keyword evidence="5" id="KW-0109">Calcium transport</keyword>
<feature type="transmembrane region" description="Helical" evidence="15">
    <location>
        <begin position="125"/>
        <end position="143"/>
    </location>
</feature>
<gene>
    <name evidence="16" type="ORF">CPB83DRAFT_846914</name>
</gene>
<dbReference type="Proteomes" id="UP000807306">
    <property type="component" value="Unassembled WGS sequence"/>
</dbReference>
<protein>
    <recommendedName>
        <fullName evidence="3">Store-operated calcium entry-associated regulatory factor</fullName>
    </recommendedName>
    <alternativeName>
        <fullName evidence="13">Transmembrane protein 66</fullName>
    </alternativeName>
</protein>
<reference evidence="16" key="1">
    <citation type="submission" date="2020-11" db="EMBL/GenBank/DDBJ databases">
        <authorList>
            <consortium name="DOE Joint Genome Institute"/>
            <person name="Ahrendt S."/>
            <person name="Riley R."/>
            <person name="Andreopoulos W."/>
            <person name="Labutti K."/>
            <person name="Pangilinan J."/>
            <person name="Ruiz-Duenas F.J."/>
            <person name="Barrasa J.M."/>
            <person name="Sanchez-Garcia M."/>
            <person name="Camarero S."/>
            <person name="Miyauchi S."/>
            <person name="Serrano A."/>
            <person name="Linde D."/>
            <person name="Babiker R."/>
            <person name="Drula E."/>
            <person name="Ayuso-Fernandez I."/>
            <person name="Pacheco R."/>
            <person name="Padilla G."/>
            <person name="Ferreira P."/>
            <person name="Barriuso J."/>
            <person name="Kellner H."/>
            <person name="Castanera R."/>
            <person name="Alfaro M."/>
            <person name="Ramirez L."/>
            <person name="Pisabarro A.G."/>
            <person name="Kuo A."/>
            <person name="Tritt A."/>
            <person name="Lipzen A."/>
            <person name="He G."/>
            <person name="Yan M."/>
            <person name="Ng V."/>
            <person name="Cullen D."/>
            <person name="Martin F."/>
            <person name="Rosso M.-N."/>
            <person name="Henrissat B."/>
            <person name="Hibbett D."/>
            <person name="Martinez A.T."/>
            <person name="Grigoriev I.V."/>
        </authorList>
    </citation>
    <scope>NUCLEOTIDE SEQUENCE</scope>
    <source>
        <strain evidence="16">CBS 506.95</strain>
    </source>
</reference>
<evidence type="ECO:0000256" key="9">
    <source>
        <dbReference type="ARBA" id="ARBA00022837"/>
    </source>
</evidence>
<evidence type="ECO:0000313" key="17">
    <source>
        <dbReference type="Proteomes" id="UP000807306"/>
    </source>
</evidence>
<keyword evidence="7" id="KW-0732">Signal</keyword>
<evidence type="ECO:0000256" key="13">
    <source>
        <dbReference type="ARBA" id="ARBA00031116"/>
    </source>
</evidence>
<keyword evidence="8" id="KW-0256">Endoplasmic reticulum</keyword>
<proteinExistence type="inferred from homology"/>
<evidence type="ECO:0000256" key="3">
    <source>
        <dbReference type="ARBA" id="ARBA00016584"/>
    </source>
</evidence>
<keyword evidence="12 15" id="KW-0472">Membrane</keyword>
<feature type="compositionally biased region" description="Low complexity" evidence="14">
    <location>
        <begin position="248"/>
        <end position="259"/>
    </location>
</feature>
<feature type="compositionally biased region" description="Low complexity" evidence="14">
    <location>
        <begin position="192"/>
        <end position="202"/>
    </location>
</feature>
<dbReference type="Pfam" id="PF06682">
    <property type="entry name" value="SARAF"/>
    <property type="match status" value="1"/>
</dbReference>
<dbReference type="GO" id="GO:0006816">
    <property type="term" value="P:calcium ion transport"/>
    <property type="evidence" value="ECO:0007669"/>
    <property type="project" value="UniProtKB-KW"/>
</dbReference>
<evidence type="ECO:0000256" key="8">
    <source>
        <dbReference type="ARBA" id="ARBA00022824"/>
    </source>
</evidence>
<evidence type="ECO:0000313" key="16">
    <source>
        <dbReference type="EMBL" id="KAF9532514.1"/>
    </source>
</evidence>
<keyword evidence="6 15" id="KW-0812">Transmembrane</keyword>
<organism evidence="16 17">
    <name type="scientific">Crepidotus variabilis</name>
    <dbReference type="NCBI Taxonomy" id="179855"/>
    <lineage>
        <taxon>Eukaryota</taxon>
        <taxon>Fungi</taxon>
        <taxon>Dikarya</taxon>
        <taxon>Basidiomycota</taxon>
        <taxon>Agaricomycotina</taxon>
        <taxon>Agaricomycetes</taxon>
        <taxon>Agaricomycetidae</taxon>
        <taxon>Agaricales</taxon>
        <taxon>Agaricineae</taxon>
        <taxon>Crepidotaceae</taxon>
        <taxon>Crepidotus</taxon>
    </lineage>
</organism>
<dbReference type="InterPro" id="IPR009567">
    <property type="entry name" value="SARAF"/>
</dbReference>
<evidence type="ECO:0000256" key="1">
    <source>
        <dbReference type="ARBA" id="ARBA00004115"/>
    </source>
</evidence>